<dbReference type="AlphaFoldDB" id="A0A858RPK6"/>
<accession>A0A858RPK6</accession>
<dbReference type="InterPro" id="IPR051043">
    <property type="entry name" value="Sulfatase_Mod_Factor_Kinase"/>
</dbReference>
<evidence type="ECO:0000256" key="1">
    <source>
        <dbReference type="SAM" id="MobiDB-lite"/>
    </source>
</evidence>
<dbReference type="Proteomes" id="UP000501812">
    <property type="component" value="Chromosome"/>
</dbReference>
<feature type="compositionally biased region" description="Basic and acidic residues" evidence="1">
    <location>
        <begin position="470"/>
        <end position="485"/>
    </location>
</feature>
<feature type="signal peptide" evidence="2">
    <location>
        <begin position="1"/>
        <end position="19"/>
    </location>
</feature>
<feature type="domain" description="Sulfatase-modifying factor enzyme-like" evidence="3">
    <location>
        <begin position="35"/>
        <end position="280"/>
    </location>
</feature>
<evidence type="ECO:0000256" key="2">
    <source>
        <dbReference type="SAM" id="SignalP"/>
    </source>
</evidence>
<dbReference type="KEGG" id="luo:HHL09_21680"/>
<dbReference type="RefSeq" id="WP_169456738.1">
    <property type="nucleotide sequence ID" value="NZ_CP051774.1"/>
</dbReference>
<feature type="compositionally biased region" description="Polar residues" evidence="1">
    <location>
        <begin position="303"/>
        <end position="315"/>
    </location>
</feature>
<dbReference type="InterPro" id="IPR016187">
    <property type="entry name" value="CTDL_fold"/>
</dbReference>
<feature type="chain" id="PRO_5032685865" evidence="2">
    <location>
        <begin position="20"/>
        <end position="493"/>
    </location>
</feature>
<keyword evidence="5" id="KW-1185">Reference proteome</keyword>
<dbReference type="EMBL" id="CP051774">
    <property type="protein sequence ID" value="QJE98279.1"/>
    <property type="molecule type" value="Genomic_DNA"/>
</dbReference>
<reference evidence="4 5" key="1">
    <citation type="submission" date="2020-04" db="EMBL/GenBank/DDBJ databases">
        <title>Luteolibacter sp. G-1-1-1 isolated from soil.</title>
        <authorList>
            <person name="Dahal R.H."/>
        </authorList>
    </citation>
    <scope>NUCLEOTIDE SEQUENCE [LARGE SCALE GENOMIC DNA]</scope>
    <source>
        <strain evidence="4 5">G-1-1-1</strain>
    </source>
</reference>
<dbReference type="PANTHER" id="PTHR23150:SF19">
    <property type="entry name" value="FORMYLGLYCINE-GENERATING ENZYME"/>
    <property type="match status" value="1"/>
</dbReference>
<keyword evidence="2" id="KW-0732">Signal</keyword>
<feature type="compositionally biased region" description="Pro residues" evidence="1">
    <location>
        <begin position="376"/>
        <end position="388"/>
    </location>
</feature>
<dbReference type="Gene3D" id="3.90.1580.10">
    <property type="entry name" value="paralog of FGE (formylglycine-generating enzyme)"/>
    <property type="match status" value="1"/>
</dbReference>
<sequence length="493" mass="53835">MKGILGAFALCFFAHASRAAEPTLELDLGQGTKLDLVLIQSGSFTQGSPASESGRGADEAQREVILTKDYYIGRSTVTFGQWERFVAETGYRSEAETGTSGGYGWNGSALEQRKNFTWRTPGFAQAADSPVCLLTFPDAQKFCEWLEKKTGRKITLPTEAQWEYACRAGTTTPWHHPEGAGSAWHKDNAGNGTRTVGSKPANPWGLFIGGNVSEWCLDWYGPYPAGEATDPRQDNSNLSDKPRRVLRGGSWNRGPSNTRSAARYRADPRSRNADTGFRIVCSVEAPAPVIAPPSQDLPPVESGTPSASDEATSPMQPGPETPHDPIDAEQGPSRPSSPIRGLLCLLIPAFIVFKIFRAVSRRNNAMSGSTMLNRPAPRPDPRPIPQAVPPVLKTDDGFWIRGDWPEGTALQVRYMVAGAVMMQEILYRPGEKGQFIYTGNKPDSVSVLAGADPENTVENGIFSSSSSSTFRDRDRDRDDDRDRRPPPQRPSAY</sequence>
<evidence type="ECO:0000313" key="4">
    <source>
        <dbReference type="EMBL" id="QJE98279.1"/>
    </source>
</evidence>
<dbReference type="InterPro" id="IPR005532">
    <property type="entry name" value="SUMF_dom"/>
</dbReference>
<organism evidence="4 5">
    <name type="scientific">Luteolibacter luteus</name>
    <dbReference type="NCBI Taxonomy" id="2728835"/>
    <lineage>
        <taxon>Bacteria</taxon>
        <taxon>Pseudomonadati</taxon>
        <taxon>Verrucomicrobiota</taxon>
        <taxon>Verrucomicrobiia</taxon>
        <taxon>Verrucomicrobiales</taxon>
        <taxon>Verrucomicrobiaceae</taxon>
        <taxon>Luteolibacter</taxon>
    </lineage>
</organism>
<dbReference type="Pfam" id="PF03781">
    <property type="entry name" value="FGE-sulfatase"/>
    <property type="match status" value="1"/>
</dbReference>
<feature type="region of interest" description="Disordered" evidence="1">
    <location>
        <begin position="448"/>
        <end position="493"/>
    </location>
</feature>
<name>A0A858RPK6_9BACT</name>
<dbReference type="PANTHER" id="PTHR23150">
    <property type="entry name" value="SULFATASE MODIFYING FACTOR 1, 2"/>
    <property type="match status" value="1"/>
</dbReference>
<dbReference type="SUPFAM" id="SSF56436">
    <property type="entry name" value="C-type lectin-like"/>
    <property type="match status" value="1"/>
</dbReference>
<feature type="region of interest" description="Disordered" evidence="1">
    <location>
        <begin position="367"/>
        <end position="390"/>
    </location>
</feature>
<dbReference type="GO" id="GO:0120147">
    <property type="term" value="F:formylglycine-generating oxidase activity"/>
    <property type="evidence" value="ECO:0007669"/>
    <property type="project" value="TreeGrafter"/>
</dbReference>
<evidence type="ECO:0000313" key="5">
    <source>
        <dbReference type="Proteomes" id="UP000501812"/>
    </source>
</evidence>
<protein>
    <submittedName>
        <fullName evidence="4">SUMF1/EgtB/PvdO family nonheme iron enzyme</fullName>
    </submittedName>
</protein>
<gene>
    <name evidence="4" type="ORF">HHL09_21680</name>
</gene>
<evidence type="ECO:0000259" key="3">
    <source>
        <dbReference type="Pfam" id="PF03781"/>
    </source>
</evidence>
<feature type="region of interest" description="Disordered" evidence="1">
    <location>
        <begin position="227"/>
        <end position="269"/>
    </location>
</feature>
<dbReference type="InterPro" id="IPR042095">
    <property type="entry name" value="SUMF_sf"/>
</dbReference>
<feature type="region of interest" description="Disordered" evidence="1">
    <location>
        <begin position="289"/>
        <end position="335"/>
    </location>
</feature>
<proteinExistence type="predicted"/>